<feature type="transmembrane region" description="Helical" evidence="2">
    <location>
        <begin position="79"/>
        <end position="96"/>
    </location>
</feature>
<gene>
    <name evidence="3" type="ORF">Lbru_2501</name>
</gene>
<keyword evidence="4" id="KW-1185">Reference proteome</keyword>
<proteinExistence type="predicted"/>
<evidence type="ECO:0000256" key="1">
    <source>
        <dbReference type="SAM" id="MobiDB-lite"/>
    </source>
</evidence>
<dbReference type="AlphaFoldDB" id="A0A0W0S532"/>
<evidence type="ECO:0000313" key="4">
    <source>
        <dbReference type="Proteomes" id="UP000054742"/>
    </source>
</evidence>
<feature type="compositionally biased region" description="Basic and acidic residues" evidence="1">
    <location>
        <begin position="1"/>
        <end position="10"/>
    </location>
</feature>
<reference evidence="3 4" key="1">
    <citation type="submission" date="2015-11" db="EMBL/GenBank/DDBJ databases">
        <title>Genomic analysis of 38 Legionella species identifies large and diverse effector repertoires.</title>
        <authorList>
            <person name="Burstein D."/>
            <person name="Amaro F."/>
            <person name="Zusman T."/>
            <person name="Lifshitz Z."/>
            <person name="Cohen O."/>
            <person name="Gilbert J.A."/>
            <person name="Pupko T."/>
            <person name="Shuman H.A."/>
            <person name="Segal G."/>
        </authorList>
    </citation>
    <scope>NUCLEOTIDE SEQUENCE [LARGE SCALE GENOMIC DNA]</scope>
    <source>
        <strain evidence="3 4">ATCC 43878</strain>
    </source>
</reference>
<dbReference type="Proteomes" id="UP000054742">
    <property type="component" value="Unassembled WGS sequence"/>
</dbReference>
<keyword evidence="2" id="KW-0812">Transmembrane</keyword>
<feature type="region of interest" description="Disordered" evidence="1">
    <location>
        <begin position="1"/>
        <end position="29"/>
    </location>
</feature>
<comment type="caution">
    <text evidence="3">The sequence shown here is derived from an EMBL/GenBank/DDBJ whole genome shotgun (WGS) entry which is preliminary data.</text>
</comment>
<sequence>MDAKKSETIAKNKGAPSFSSRPKSLRESHLGEATNDLIIDSKKMANELYVEGKNRIYEAQNNIKEYSNAIATKVHEKPLISLLVAGGIGFILSSLFRR</sequence>
<dbReference type="EMBL" id="LNXV01000033">
    <property type="protein sequence ID" value="KTC78209.1"/>
    <property type="molecule type" value="Genomic_DNA"/>
</dbReference>
<name>A0A0W0S532_9GAMM</name>
<evidence type="ECO:0008006" key="5">
    <source>
        <dbReference type="Google" id="ProtNLM"/>
    </source>
</evidence>
<keyword evidence="2" id="KW-1133">Transmembrane helix</keyword>
<protein>
    <recommendedName>
        <fullName evidence="5">DUF883 domain-containing protein</fullName>
    </recommendedName>
</protein>
<dbReference type="PATRIC" id="fig|29422.6.peg.2664"/>
<evidence type="ECO:0000313" key="3">
    <source>
        <dbReference type="EMBL" id="KTC78209.1"/>
    </source>
</evidence>
<accession>A0A0W0S532</accession>
<evidence type="ECO:0000256" key="2">
    <source>
        <dbReference type="SAM" id="Phobius"/>
    </source>
</evidence>
<organism evidence="3 4">
    <name type="scientific">Legionella brunensis</name>
    <dbReference type="NCBI Taxonomy" id="29422"/>
    <lineage>
        <taxon>Bacteria</taxon>
        <taxon>Pseudomonadati</taxon>
        <taxon>Pseudomonadota</taxon>
        <taxon>Gammaproteobacteria</taxon>
        <taxon>Legionellales</taxon>
        <taxon>Legionellaceae</taxon>
        <taxon>Legionella</taxon>
    </lineage>
</organism>
<keyword evidence="2" id="KW-0472">Membrane</keyword>